<gene>
    <name evidence="7" type="ORF">RA086_07350</name>
</gene>
<comment type="cofactor">
    <cofactor evidence="1">
        <name>FMN</name>
        <dbReference type="ChEBI" id="CHEBI:58210"/>
    </cofactor>
</comment>
<organism evidence="7 8">
    <name type="scientific">Lactiplantibacillus brownii</name>
    <dbReference type="NCBI Taxonomy" id="3069269"/>
    <lineage>
        <taxon>Bacteria</taxon>
        <taxon>Bacillati</taxon>
        <taxon>Bacillota</taxon>
        <taxon>Bacilli</taxon>
        <taxon>Lactobacillales</taxon>
        <taxon>Lactobacillaceae</taxon>
        <taxon>Lactiplantibacillus</taxon>
    </lineage>
</organism>
<evidence type="ECO:0000256" key="3">
    <source>
        <dbReference type="ARBA" id="ARBA00022630"/>
    </source>
</evidence>
<accession>A0ABU1AAM1</accession>
<sequence>MDFERVLEARHSERAFRDQVIPTTTLKKIVNQAQLTPSWANAQPWQVVIATGKTLNEIQSVFQRRTEQGVAGSSDLEIAHRTNWAEAPRRNMATWSNDLGRYLAEKNVGASAYGTSQLSLFNSPALVYLIVPAPVNSWETFDTGAFAQTLMLSAANQGVQSMPAYEIVKYPDELRRILKLNSGQKILMGIALGYADESVINGFRTSRVATDDILTIQD</sequence>
<name>A0ABU1AAM1_9LACO</name>
<dbReference type="Pfam" id="PF00881">
    <property type="entry name" value="Nitroreductase"/>
    <property type="match status" value="1"/>
</dbReference>
<dbReference type="InterPro" id="IPR029479">
    <property type="entry name" value="Nitroreductase"/>
</dbReference>
<dbReference type="Gene3D" id="3.40.109.10">
    <property type="entry name" value="NADH Oxidase"/>
    <property type="match status" value="1"/>
</dbReference>
<evidence type="ECO:0000256" key="5">
    <source>
        <dbReference type="ARBA" id="ARBA00023002"/>
    </source>
</evidence>
<evidence type="ECO:0000256" key="2">
    <source>
        <dbReference type="ARBA" id="ARBA00007118"/>
    </source>
</evidence>
<evidence type="ECO:0000313" key="8">
    <source>
        <dbReference type="Proteomes" id="UP001227831"/>
    </source>
</evidence>
<dbReference type="InterPro" id="IPR000415">
    <property type="entry name" value="Nitroreductase-like"/>
</dbReference>
<dbReference type="Proteomes" id="UP001227831">
    <property type="component" value="Unassembled WGS sequence"/>
</dbReference>
<proteinExistence type="inferred from homology"/>
<comment type="caution">
    <text evidence="7">The sequence shown here is derived from an EMBL/GenBank/DDBJ whole genome shotgun (WGS) entry which is preliminary data.</text>
</comment>
<comment type="similarity">
    <text evidence="2">Belongs to the nitroreductase family.</text>
</comment>
<dbReference type="SUPFAM" id="SSF55469">
    <property type="entry name" value="FMN-dependent nitroreductase-like"/>
    <property type="match status" value="1"/>
</dbReference>
<dbReference type="EMBL" id="JAVCWF010000001">
    <property type="protein sequence ID" value="MDQ7937443.1"/>
    <property type="molecule type" value="Genomic_DNA"/>
</dbReference>
<keyword evidence="8" id="KW-1185">Reference proteome</keyword>
<dbReference type="PANTHER" id="PTHR43673">
    <property type="entry name" value="NAD(P)H NITROREDUCTASE YDGI-RELATED"/>
    <property type="match status" value="1"/>
</dbReference>
<keyword evidence="3" id="KW-0285">Flavoprotein</keyword>
<dbReference type="PANTHER" id="PTHR43673:SF2">
    <property type="entry name" value="NITROREDUCTASE"/>
    <property type="match status" value="1"/>
</dbReference>
<evidence type="ECO:0000259" key="6">
    <source>
        <dbReference type="Pfam" id="PF00881"/>
    </source>
</evidence>
<keyword evidence="5" id="KW-0560">Oxidoreductase</keyword>
<evidence type="ECO:0000256" key="4">
    <source>
        <dbReference type="ARBA" id="ARBA00022643"/>
    </source>
</evidence>
<keyword evidence="4" id="KW-0288">FMN</keyword>
<dbReference type="RefSeq" id="WP_308703189.1">
    <property type="nucleotide sequence ID" value="NZ_JAVCWF010000001.1"/>
</dbReference>
<feature type="domain" description="Nitroreductase" evidence="6">
    <location>
        <begin position="8"/>
        <end position="194"/>
    </location>
</feature>
<dbReference type="CDD" id="cd02136">
    <property type="entry name" value="PnbA_NfnB-like"/>
    <property type="match status" value="1"/>
</dbReference>
<evidence type="ECO:0000313" key="7">
    <source>
        <dbReference type="EMBL" id="MDQ7937443.1"/>
    </source>
</evidence>
<evidence type="ECO:0000256" key="1">
    <source>
        <dbReference type="ARBA" id="ARBA00001917"/>
    </source>
</evidence>
<protein>
    <submittedName>
        <fullName evidence="7">Nitroreductase</fullName>
    </submittedName>
</protein>
<reference evidence="7 8" key="1">
    <citation type="journal article" date="2023" name="Int. J. Syst. Evol. Microbiol.">
        <title>Lactiplantibacillus brownii sp. nov., a novel psychrotolerant species isolated from sauerkraut.</title>
        <authorList>
            <person name="Heng Y.C."/>
            <person name="Silvaraju S."/>
            <person name="Lee J.K.Y."/>
            <person name="Kittelmann S."/>
        </authorList>
    </citation>
    <scope>NUCLEOTIDE SEQUENCE [LARGE SCALE GENOMIC DNA]</scope>
    <source>
        <strain evidence="7 8">WILCCON 0030</strain>
    </source>
</reference>